<gene>
    <name evidence="7" type="ORF">MANES_15G012000v8</name>
</gene>
<evidence type="ECO:0000259" key="6">
    <source>
        <dbReference type="PROSITE" id="PS50600"/>
    </source>
</evidence>
<proteinExistence type="inferred from homology"/>
<dbReference type="Gramene" id="Manes.15G012000.1.v8.1">
    <property type="protein sequence ID" value="Manes.15G012000.1.v8.1.CDS"/>
    <property type="gene ID" value="Manes.15G012000.v8.1"/>
</dbReference>
<sequence>MVVKLEIRTMGGLTSNNKRDPCSNSPDFHISKKPRLLSMHQTPNQTLGSSNSTVSRISRYPETTSKIRREVHAPCRILKFGLSRYKDSDYGVKKKSSADDMGNFLSKQLDSARRSAIGSFRYLLKDKQVIDADNVLEKPEKQAVSEDSSIEEIGAIEGDGREGRSMVLDQRSRDDLVCNKDDNDVKIVEERSVVTLDGNVEVQNAGKMLDSLVLNGEVDVSSVEVYKKLLESAERRNGRLRALDSEIELNQKKLIFYQSTRPIKKPDEKAVEEIPREPFIALTKEEESLVKRAFSPNNRRKVLVTHRNSNIDITGEVLQCLRPGAWLNDEVINVYLELLKEREKREPQKFLTCHFFNTFFYKKLTSAEKNVYDYRAVRRWTTERKLGYFLIECDKIFVPVHREIHWCLAIINKKDQKFQYLDSLKGRDSRVLENLAKYYVEEVKDKSKKDIDVSYWEREFLEDLPEQQNGYDCGVFMIKYADFYSRGIGLCFSQDHMPYFRMRTAKEILKLRAD</sequence>
<evidence type="ECO:0000313" key="8">
    <source>
        <dbReference type="Proteomes" id="UP000091857"/>
    </source>
</evidence>
<dbReference type="Pfam" id="PF02902">
    <property type="entry name" value="Peptidase_C48"/>
    <property type="match status" value="1"/>
</dbReference>
<dbReference type="EMBL" id="CM004401">
    <property type="protein sequence ID" value="OAY27741.1"/>
    <property type="molecule type" value="Genomic_DNA"/>
</dbReference>
<evidence type="ECO:0000256" key="1">
    <source>
        <dbReference type="ARBA" id="ARBA00005234"/>
    </source>
</evidence>
<comment type="similarity">
    <text evidence="1">Belongs to the peptidase C48 family.</text>
</comment>
<reference evidence="8" key="1">
    <citation type="journal article" date="2016" name="Nat. Biotechnol.">
        <title>Sequencing wild and cultivated cassava and related species reveals extensive interspecific hybridization and genetic diversity.</title>
        <authorList>
            <person name="Bredeson J.V."/>
            <person name="Lyons J.B."/>
            <person name="Prochnik S.E."/>
            <person name="Wu G.A."/>
            <person name="Ha C.M."/>
            <person name="Edsinger-Gonzales E."/>
            <person name="Grimwood J."/>
            <person name="Schmutz J."/>
            <person name="Rabbi I.Y."/>
            <person name="Egesi C."/>
            <person name="Nauluvula P."/>
            <person name="Lebot V."/>
            <person name="Ndunguru J."/>
            <person name="Mkamilo G."/>
            <person name="Bart R.S."/>
            <person name="Setter T.L."/>
            <person name="Gleadow R.M."/>
            <person name="Kulakow P."/>
            <person name="Ferguson M.E."/>
            <person name="Rounsley S."/>
            <person name="Rokhsar D.S."/>
        </authorList>
    </citation>
    <scope>NUCLEOTIDE SEQUENCE [LARGE SCALE GENOMIC DNA]</scope>
    <source>
        <strain evidence="8">cv. AM560-2</strain>
    </source>
</reference>
<dbReference type="GO" id="GO:0005634">
    <property type="term" value="C:nucleus"/>
    <property type="evidence" value="ECO:0000318"/>
    <property type="project" value="GO_Central"/>
</dbReference>
<dbReference type="FunFam" id="3.40.395.10:FF:000005">
    <property type="entry name" value="Ubiquitin-like-specific protease ESD4"/>
    <property type="match status" value="1"/>
</dbReference>
<comment type="caution">
    <text evidence="7">The sequence shown here is derived from an EMBL/GenBank/DDBJ whole genome shotgun (WGS) entry which is preliminary data.</text>
</comment>
<dbReference type="Proteomes" id="UP000091857">
    <property type="component" value="Chromosome 15"/>
</dbReference>
<name>A0A2C9UCV1_MANES</name>
<dbReference type="OrthoDB" id="1939479at2759"/>
<keyword evidence="8" id="KW-1185">Reference proteome</keyword>
<dbReference type="GO" id="GO:0016929">
    <property type="term" value="F:deSUMOylase activity"/>
    <property type="evidence" value="ECO:0000318"/>
    <property type="project" value="GO_Central"/>
</dbReference>
<feature type="domain" description="Ubiquitin-like protease family profile" evidence="6">
    <location>
        <begin position="311"/>
        <end position="484"/>
    </location>
</feature>
<dbReference type="AlphaFoldDB" id="A0A2C9UCV1"/>
<dbReference type="Gene3D" id="3.40.395.10">
    <property type="entry name" value="Adenoviral Proteinase, Chain A"/>
    <property type="match status" value="1"/>
</dbReference>
<keyword evidence="5" id="KW-0788">Thiol protease</keyword>
<evidence type="ECO:0000313" key="7">
    <source>
        <dbReference type="EMBL" id="OAY27741.1"/>
    </source>
</evidence>
<dbReference type="InterPro" id="IPR003653">
    <property type="entry name" value="Peptidase_C48_C"/>
</dbReference>
<dbReference type="GO" id="GO:0006508">
    <property type="term" value="P:proteolysis"/>
    <property type="evidence" value="ECO:0007669"/>
    <property type="project" value="UniProtKB-KW"/>
</dbReference>
<dbReference type="PANTHER" id="PTHR12606">
    <property type="entry name" value="SENTRIN/SUMO-SPECIFIC PROTEASE"/>
    <property type="match status" value="1"/>
</dbReference>
<dbReference type="GO" id="GO:0016926">
    <property type="term" value="P:protein desumoylation"/>
    <property type="evidence" value="ECO:0000318"/>
    <property type="project" value="GO_Central"/>
</dbReference>
<evidence type="ECO:0000256" key="5">
    <source>
        <dbReference type="ARBA" id="ARBA00022807"/>
    </source>
</evidence>
<keyword evidence="2" id="KW-0645">Protease</keyword>
<dbReference type="STRING" id="3983.A0A2C9UCV1"/>
<dbReference type="PANTHER" id="PTHR12606:SF1">
    <property type="entry name" value="UBIQUITIN-LIKE-SPECIFIC PROTEASE 1A"/>
    <property type="match status" value="1"/>
</dbReference>
<protein>
    <recommendedName>
        <fullName evidence="6">Ubiquitin-like protease family profile domain-containing protein</fullName>
    </recommendedName>
</protein>
<keyword evidence="3" id="KW-0833">Ubl conjugation pathway</keyword>
<evidence type="ECO:0000256" key="3">
    <source>
        <dbReference type="ARBA" id="ARBA00022786"/>
    </source>
</evidence>
<dbReference type="InterPro" id="IPR038765">
    <property type="entry name" value="Papain-like_cys_pep_sf"/>
</dbReference>
<evidence type="ECO:0000256" key="4">
    <source>
        <dbReference type="ARBA" id="ARBA00022801"/>
    </source>
</evidence>
<organism evidence="7 8">
    <name type="scientific">Manihot esculenta</name>
    <name type="common">Cassava</name>
    <name type="synonym">Jatropha manihot</name>
    <dbReference type="NCBI Taxonomy" id="3983"/>
    <lineage>
        <taxon>Eukaryota</taxon>
        <taxon>Viridiplantae</taxon>
        <taxon>Streptophyta</taxon>
        <taxon>Embryophyta</taxon>
        <taxon>Tracheophyta</taxon>
        <taxon>Spermatophyta</taxon>
        <taxon>Magnoliopsida</taxon>
        <taxon>eudicotyledons</taxon>
        <taxon>Gunneridae</taxon>
        <taxon>Pentapetalae</taxon>
        <taxon>rosids</taxon>
        <taxon>fabids</taxon>
        <taxon>Malpighiales</taxon>
        <taxon>Euphorbiaceae</taxon>
        <taxon>Crotonoideae</taxon>
        <taxon>Manihoteae</taxon>
        <taxon>Manihot</taxon>
    </lineage>
</organism>
<keyword evidence="4" id="KW-0378">Hydrolase</keyword>
<evidence type="ECO:0000256" key="2">
    <source>
        <dbReference type="ARBA" id="ARBA00022670"/>
    </source>
</evidence>
<dbReference type="PROSITE" id="PS50600">
    <property type="entry name" value="ULP_PROTEASE"/>
    <property type="match status" value="1"/>
</dbReference>
<dbReference type="SUPFAM" id="SSF54001">
    <property type="entry name" value="Cysteine proteinases"/>
    <property type="match status" value="1"/>
</dbReference>
<accession>A0A2C9UCV1</accession>